<dbReference type="GO" id="GO:0006351">
    <property type="term" value="P:DNA-templated transcription"/>
    <property type="evidence" value="ECO:0007669"/>
    <property type="project" value="InterPro"/>
</dbReference>
<dbReference type="Proteomes" id="UP000006635">
    <property type="component" value="Segment"/>
</dbReference>
<organism evidence="2 3">
    <name type="scientific">Culex nigripalpus nucleopolyhedrovirus (isolate Florida/1997)</name>
    <name type="common">CuniNPV</name>
    <dbReference type="NCBI Taxonomy" id="645993"/>
    <lineage>
        <taxon>Viruses</taxon>
        <taxon>Viruses incertae sedis</taxon>
        <taxon>Naldaviricetes</taxon>
        <taxon>Lefavirales</taxon>
        <taxon>Baculoviridae</taxon>
        <taxon>Deltabaculovirus</taxon>
    </lineage>
</organism>
<dbReference type="GeneID" id="921858"/>
<dbReference type="RefSeq" id="NP_203330.1">
    <property type="nucleotide sequence ID" value="NC_003084.1"/>
</dbReference>
<dbReference type="PROSITE" id="PS01166">
    <property type="entry name" value="RNA_POL_BETA"/>
    <property type="match status" value="1"/>
</dbReference>
<evidence type="ECO:0000313" key="3">
    <source>
        <dbReference type="Proteomes" id="UP000006635"/>
    </source>
</evidence>
<protein>
    <submittedName>
        <fullName evidence="2">CUN026 putative lef-8 late transcription factor, Rna_Pol_Beta motif, similar to AcMNPV ORF50</fullName>
    </submittedName>
</protein>
<dbReference type="InterPro" id="IPR007121">
    <property type="entry name" value="RNA_pol_bsu_CS"/>
</dbReference>
<dbReference type="GO" id="GO:0003899">
    <property type="term" value="F:DNA-directed RNA polymerase activity"/>
    <property type="evidence" value="ECO:0007669"/>
    <property type="project" value="InterPro"/>
</dbReference>
<reference evidence="2 3" key="1">
    <citation type="journal article" date="2001" name="J. Virol.">
        <title>Genome sequence of a baculovirus pathogenic for Culex nigripalpus.</title>
        <authorList>
            <person name="Afonso C.L."/>
            <person name="Tulman E.R."/>
            <person name="Lu Z."/>
            <person name="Balinsky C.A."/>
            <person name="Moser B.A."/>
            <person name="Becnel J.J."/>
            <person name="Rock D.L."/>
            <person name="Kutish G.F."/>
        </authorList>
    </citation>
    <scope>NUCLEOTIDE SEQUENCE [LARGE SCALE GENOMIC DNA]</scope>
    <source>
        <strain evidence="3">Isolate Florida/1997</strain>
    </source>
</reference>
<keyword evidence="3" id="KW-1185">Reference proteome</keyword>
<dbReference type="KEGG" id="vg:921858"/>
<dbReference type="Pfam" id="PF04941">
    <property type="entry name" value="LEF-8"/>
    <property type="match status" value="1"/>
</dbReference>
<sequence>MEEVPLYVRIMDHVLKVIESDPYRTGGLQLRINCKREPPVEPNSILDLTNQGSLLACVYDRAFKRCAIHEAFPVVFGSQLYRRYFIDGDEVVQRYGSASYIKGGVKTYPMLALNNNQLAHTITVSDMRMVVLYIYTADEYDSNPYSIRITYNAQRDLFEVRDRSAKDFLLPPKVEKDASLWEKVLDLMKRPVRFMPLSKYIAGQRIELLPEKVRRLGVPQDWKIDDAHNKCIYDPFHITLVGLQGQLALLERLHEMFAKDPTITVELGLEALGKPKPESSAQSSGQRKRNVGIIFKNESKNNLARVLSGKFLRNISSKMKLKCDSDSQGGSKFIQTVTEPRSMEGRCHRPELKNVSPQALCLTDSYIGFVDSVVQADMERAGKNFNLTTNVRPTFVDFWGLVRLLDSVIERELLYDRDDERGELYVYLNTIPTHLRATETKLIPLFEALKANRAQVELRFWPEQKVLQINHCPGMLTKCMANTGDIEYTAMEIYSRYSLVNQLIENYGYDIEKPLDRMKRGGAEDFMSVFTLRTLGPSIAEFLYIPASKSFVTMSNRKNHVHVFRVGEYEPSPPTSSIPDRYAVVVWGDSYLNEESFALWTIVGDFHNGTTEDPFIPSVDLPFQYLGELSYNLRFVTTEKSGFRVNMSLGSSTPNGAGWYAANFGYIIVPRKVIRDGAEYPNDVHVLSKKRLMVVRTESADDIILRISAWNTLDSEPDWGNFWYSHNGEDHSTKSHTLDMRFNVKYTNIEGLKICSIHGQKGVLAKPMDFSEFRSPCGVVPQIAMSPLAYLKRQTTFNQCPQVSTIVRGIEYTIVKVPYSLFMHSTSYIRRDYDERVLYGQERAEGARTDMYTISNVFHANSIPLSMQAQRHANSSAQRPMYNYEKFHSLVSTLGVCVERKGRPKRKANTTATSSHPRKFKQ</sequence>
<gene>
    <name evidence="2" type="primary">CUN026</name>
</gene>
<name>Q919P3_NPVCO</name>
<accession>Q919P3</accession>
<feature type="region of interest" description="Disordered" evidence="1">
    <location>
        <begin position="901"/>
        <end position="922"/>
    </location>
</feature>
<proteinExistence type="predicted"/>
<organismHost>
    <name type="scientific">Culex nigripalpus</name>
    <dbReference type="NCBI Taxonomy" id="42429"/>
</organismHost>
<dbReference type="EMBL" id="AF403738">
    <property type="protein sequence ID" value="AAK94104.1"/>
    <property type="molecule type" value="Genomic_DNA"/>
</dbReference>
<evidence type="ECO:0000313" key="2">
    <source>
        <dbReference type="EMBL" id="AAK94104.1"/>
    </source>
</evidence>
<dbReference type="GO" id="GO:0003677">
    <property type="term" value="F:DNA binding"/>
    <property type="evidence" value="ECO:0007669"/>
    <property type="project" value="InterPro"/>
</dbReference>
<evidence type="ECO:0000256" key="1">
    <source>
        <dbReference type="SAM" id="MobiDB-lite"/>
    </source>
</evidence>
<dbReference type="InterPro" id="IPR007025">
    <property type="entry name" value="LEF-8"/>
</dbReference>